<dbReference type="GO" id="GO:0000978">
    <property type="term" value="F:RNA polymerase II cis-regulatory region sequence-specific DNA binding"/>
    <property type="evidence" value="ECO:0007669"/>
    <property type="project" value="TreeGrafter"/>
</dbReference>
<evidence type="ECO:0000256" key="3">
    <source>
        <dbReference type="PROSITE-ProRule" id="PRU00339"/>
    </source>
</evidence>
<dbReference type="SUPFAM" id="SSF48452">
    <property type="entry name" value="TPR-like"/>
    <property type="match status" value="1"/>
</dbReference>
<proteinExistence type="predicted"/>
<evidence type="ECO:0000256" key="4">
    <source>
        <dbReference type="SAM" id="MobiDB-lite"/>
    </source>
</evidence>
<gene>
    <name evidence="5" type="ORF">HANVADRAFT_107475</name>
</gene>
<name>A0A1B7T1N3_9ASCO</name>
<dbReference type="PROSITE" id="PS50293">
    <property type="entry name" value="TPR_REGION"/>
    <property type="match status" value="1"/>
</dbReference>
<dbReference type="OrthoDB" id="418911at2759"/>
<accession>A0A1B7T1N3</accession>
<dbReference type="GO" id="GO:0005634">
    <property type="term" value="C:nucleus"/>
    <property type="evidence" value="ECO:0007669"/>
    <property type="project" value="UniProtKB-SubCell"/>
</dbReference>
<dbReference type="GO" id="GO:0017053">
    <property type="term" value="C:transcription repressor complex"/>
    <property type="evidence" value="ECO:0007669"/>
    <property type="project" value="TreeGrafter"/>
</dbReference>
<sequence length="136" mass="15777">NCINKDPNNANFWCSIGILYYAIGQFHDSLDAYSRAIRLNPYLWEVWYDLGVLYEACGDEEQQFKDAIDAFTQADRLRPGYAAIEYKLKQLSGQQVDLNKNLPKWLEPELPFQQTPQQNPLPQPQAQFPLEQPLVQ</sequence>
<dbReference type="InterPro" id="IPR051630">
    <property type="entry name" value="Corepressor-Demethylase"/>
</dbReference>
<dbReference type="EMBL" id="LXPE01000574">
    <property type="protein sequence ID" value="OBA22643.1"/>
    <property type="molecule type" value="Genomic_DNA"/>
</dbReference>
<dbReference type="InterPro" id="IPR011990">
    <property type="entry name" value="TPR-like_helical_dom_sf"/>
</dbReference>
<feature type="region of interest" description="Disordered" evidence="4">
    <location>
        <begin position="109"/>
        <end position="136"/>
    </location>
</feature>
<dbReference type="SMART" id="SM00028">
    <property type="entry name" value="TPR"/>
    <property type="match status" value="2"/>
</dbReference>
<dbReference type="PANTHER" id="PTHR14017">
    <property type="entry name" value="LYSINE-SPECIFIC DEMETHYLASE"/>
    <property type="match status" value="1"/>
</dbReference>
<dbReference type="GO" id="GO:0031490">
    <property type="term" value="F:chromatin DNA binding"/>
    <property type="evidence" value="ECO:0007669"/>
    <property type="project" value="TreeGrafter"/>
</dbReference>
<dbReference type="PANTHER" id="PTHR14017:SF1">
    <property type="entry name" value="LD02225P"/>
    <property type="match status" value="1"/>
</dbReference>
<protein>
    <submittedName>
        <fullName evidence="5">Uncharacterized protein</fullName>
    </submittedName>
</protein>
<dbReference type="Gene3D" id="1.25.40.10">
    <property type="entry name" value="Tetratricopeptide repeat domain"/>
    <property type="match status" value="1"/>
</dbReference>
<dbReference type="Pfam" id="PF00515">
    <property type="entry name" value="TPR_1"/>
    <property type="match status" value="1"/>
</dbReference>
<evidence type="ECO:0000256" key="1">
    <source>
        <dbReference type="ARBA" id="ARBA00004123"/>
    </source>
</evidence>
<keyword evidence="6" id="KW-1185">Reference proteome</keyword>
<comment type="subcellular location">
    <subcellularLocation>
        <location evidence="1">Nucleus</location>
    </subcellularLocation>
</comment>
<feature type="repeat" description="TPR" evidence="3">
    <location>
        <begin position="10"/>
        <end position="43"/>
    </location>
</feature>
<dbReference type="Proteomes" id="UP000092321">
    <property type="component" value="Unassembled WGS sequence"/>
</dbReference>
<dbReference type="InterPro" id="IPR019734">
    <property type="entry name" value="TPR_rpt"/>
</dbReference>
<keyword evidence="2" id="KW-0539">Nucleus</keyword>
<evidence type="ECO:0000313" key="6">
    <source>
        <dbReference type="Proteomes" id="UP000092321"/>
    </source>
</evidence>
<feature type="compositionally biased region" description="Low complexity" evidence="4">
    <location>
        <begin position="110"/>
        <end position="136"/>
    </location>
</feature>
<feature type="non-terminal residue" evidence="5">
    <location>
        <position position="1"/>
    </location>
</feature>
<evidence type="ECO:0000313" key="5">
    <source>
        <dbReference type="EMBL" id="OBA22643.1"/>
    </source>
</evidence>
<organism evidence="5 6">
    <name type="scientific">Hanseniaspora valbyensis NRRL Y-1626</name>
    <dbReference type="NCBI Taxonomy" id="766949"/>
    <lineage>
        <taxon>Eukaryota</taxon>
        <taxon>Fungi</taxon>
        <taxon>Dikarya</taxon>
        <taxon>Ascomycota</taxon>
        <taxon>Saccharomycotina</taxon>
        <taxon>Saccharomycetes</taxon>
        <taxon>Saccharomycodales</taxon>
        <taxon>Saccharomycodaceae</taxon>
        <taxon>Hanseniaspora</taxon>
    </lineage>
</organism>
<dbReference type="PROSITE" id="PS50005">
    <property type="entry name" value="TPR"/>
    <property type="match status" value="1"/>
</dbReference>
<evidence type="ECO:0000256" key="2">
    <source>
        <dbReference type="ARBA" id="ARBA00023242"/>
    </source>
</evidence>
<reference evidence="6" key="1">
    <citation type="journal article" date="2016" name="Proc. Natl. Acad. Sci. U.S.A.">
        <title>Comparative genomics of biotechnologically important yeasts.</title>
        <authorList>
            <person name="Riley R."/>
            <person name="Haridas S."/>
            <person name="Wolfe K.H."/>
            <person name="Lopes M.R."/>
            <person name="Hittinger C.T."/>
            <person name="Goeker M."/>
            <person name="Salamov A.A."/>
            <person name="Wisecaver J.H."/>
            <person name="Long T.M."/>
            <person name="Calvey C.H."/>
            <person name="Aerts A.L."/>
            <person name="Barry K.W."/>
            <person name="Choi C."/>
            <person name="Clum A."/>
            <person name="Coughlan A.Y."/>
            <person name="Deshpande S."/>
            <person name="Douglass A.P."/>
            <person name="Hanson S.J."/>
            <person name="Klenk H.-P."/>
            <person name="LaButti K.M."/>
            <person name="Lapidus A."/>
            <person name="Lindquist E.A."/>
            <person name="Lipzen A.M."/>
            <person name="Meier-Kolthoff J.P."/>
            <person name="Ohm R.A."/>
            <person name="Otillar R.P."/>
            <person name="Pangilinan J.L."/>
            <person name="Peng Y."/>
            <person name="Rokas A."/>
            <person name="Rosa C.A."/>
            <person name="Scheuner C."/>
            <person name="Sibirny A.A."/>
            <person name="Slot J.C."/>
            <person name="Stielow J.B."/>
            <person name="Sun H."/>
            <person name="Kurtzman C.P."/>
            <person name="Blackwell M."/>
            <person name="Grigoriev I.V."/>
            <person name="Jeffries T.W."/>
        </authorList>
    </citation>
    <scope>NUCLEOTIDE SEQUENCE [LARGE SCALE GENOMIC DNA]</scope>
    <source>
        <strain evidence="6">NRRL Y-1626</strain>
    </source>
</reference>
<dbReference type="GO" id="GO:0000122">
    <property type="term" value="P:negative regulation of transcription by RNA polymerase II"/>
    <property type="evidence" value="ECO:0007669"/>
    <property type="project" value="TreeGrafter"/>
</dbReference>
<comment type="caution">
    <text evidence="5">The sequence shown here is derived from an EMBL/GenBank/DDBJ whole genome shotgun (WGS) entry which is preliminary data.</text>
</comment>
<dbReference type="AlphaFoldDB" id="A0A1B7T1N3"/>
<keyword evidence="3" id="KW-0802">TPR repeat</keyword>